<feature type="chain" id="PRO_5039025092" description="Lipoprotein" evidence="1">
    <location>
        <begin position="24"/>
        <end position="157"/>
    </location>
</feature>
<reference evidence="2 3" key="1">
    <citation type="submission" date="2016-10" db="EMBL/GenBank/DDBJ databases">
        <authorList>
            <person name="de Groot N.N."/>
        </authorList>
    </citation>
    <scope>NUCLEOTIDE SEQUENCE [LARGE SCALE GENOMIC DNA]</scope>
    <source>
        <strain evidence="2 3">CGMCC 1.11147</strain>
    </source>
</reference>
<name>A0A1G9ZPZ6_9ACTN</name>
<evidence type="ECO:0000313" key="2">
    <source>
        <dbReference type="EMBL" id="SDN23274.1"/>
    </source>
</evidence>
<protein>
    <recommendedName>
        <fullName evidence="4">Lipoprotein</fullName>
    </recommendedName>
</protein>
<proteinExistence type="predicted"/>
<gene>
    <name evidence="2" type="ORF">SAMN05192576_1804</name>
</gene>
<organism evidence="2 3">
    <name type="scientific">Nocardioides szechwanensis</name>
    <dbReference type="NCBI Taxonomy" id="1005944"/>
    <lineage>
        <taxon>Bacteria</taxon>
        <taxon>Bacillati</taxon>
        <taxon>Actinomycetota</taxon>
        <taxon>Actinomycetes</taxon>
        <taxon>Propionibacteriales</taxon>
        <taxon>Nocardioidaceae</taxon>
        <taxon>Nocardioides</taxon>
    </lineage>
</organism>
<evidence type="ECO:0000313" key="3">
    <source>
        <dbReference type="Proteomes" id="UP000199004"/>
    </source>
</evidence>
<keyword evidence="3" id="KW-1185">Reference proteome</keyword>
<dbReference type="EMBL" id="FNIC01000002">
    <property type="protein sequence ID" value="SDN23274.1"/>
    <property type="molecule type" value="Genomic_DNA"/>
</dbReference>
<feature type="signal peptide" evidence="1">
    <location>
        <begin position="1"/>
        <end position="23"/>
    </location>
</feature>
<dbReference type="AlphaFoldDB" id="A0A1G9ZPZ6"/>
<dbReference type="PROSITE" id="PS51257">
    <property type="entry name" value="PROKAR_LIPOPROTEIN"/>
    <property type="match status" value="1"/>
</dbReference>
<dbReference type="RefSeq" id="WP_091023872.1">
    <property type="nucleotide sequence ID" value="NZ_BKAE01000019.1"/>
</dbReference>
<evidence type="ECO:0008006" key="4">
    <source>
        <dbReference type="Google" id="ProtNLM"/>
    </source>
</evidence>
<dbReference type="Proteomes" id="UP000199004">
    <property type="component" value="Unassembled WGS sequence"/>
</dbReference>
<dbReference type="STRING" id="1005944.SAMN05192576_1804"/>
<accession>A0A1G9ZPZ6</accession>
<dbReference type="OrthoDB" id="3789424at2"/>
<evidence type="ECO:0000256" key="1">
    <source>
        <dbReference type="SAM" id="SignalP"/>
    </source>
</evidence>
<keyword evidence="1" id="KW-0732">Signal</keyword>
<sequence length="157" mass="16195">MRTPLGTLLILPALLLGSPLLGACGDDTASDPESRSSPEPTALDYTVLAIVSETAAGGTVSPTLTPLPGPEELTAFVEQFENGGFRDEVTAEVQDHEPRDGYVVSAAVVAIGCDVPPGVTVVETEESYTVQADKVADPLKECFAPVTSVAVIEVPGT</sequence>